<dbReference type="RefSeq" id="WP_019438560.1">
    <property type="nucleotide sequence ID" value="NZ_ALNR01000222.1"/>
</dbReference>
<evidence type="ECO:0000313" key="3">
    <source>
        <dbReference type="Proteomes" id="UP000017753"/>
    </source>
</evidence>
<organism evidence="2 3">
    <name type="scientific">Pseudomonas putida S12</name>
    <dbReference type="NCBI Taxonomy" id="1215087"/>
    <lineage>
        <taxon>Bacteria</taxon>
        <taxon>Pseudomonadati</taxon>
        <taxon>Pseudomonadota</taxon>
        <taxon>Gammaproteobacteria</taxon>
        <taxon>Pseudomonadales</taxon>
        <taxon>Pseudomonadaceae</taxon>
        <taxon>Pseudomonas</taxon>
    </lineage>
</organism>
<dbReference type="AlphaFoldDB" id="A0AA34RYG0"/>
<dbReference type="Gene3D" id="1.10.260.40">
    <property type="entry name" value="lambda repressor-like DNA-binding domains"/>
    <property type="match status" value="1"/>
</dbReference>
<sequence length="158" mass="17164">MSLMPALAALVRLIRHAKGLTQEQMSGSVEARHLHNIENARSSITIDRLEAVAAKLEVDPATLIVLASALSKGMSDEQLLEVIQQECRGLNNLGALERTADHYQEGKVTRVRPGKQIDPQKLAAIRLAKAAGESQASVSARLGIPKSTVGRLWHYPED</sequence>
<dbReference type="Proteomes" id="UP000017753">
    <property type="component" value="Chromosome"/>
</dbReference>
<reference evidence="2 3" key="1">
    <citation type="submission" date="2014-11" db="EMBL/GenBank/DDBJ databases">
        <title>Complete genome sequence of Pseudomonas putida S12 including megaplasmid pTTS12.</title>
        <authorList>
            <person name="Kuepper J."/>
            <person name="Ruijssenaars H.J."/>
            <person name="Blank L.M."/>
            <person name="de Winde J.H."/>
            <person name="Wierckx N."/>
        </authorList>
    </citation>
    <scope>NUCLEOTIDE SEQUENCE [LARGE SCALE GENOMIC DNA]</scope>
    <source>
        <strain evidence="2 3">S12</strain>
    </source>
</reference>
<dbReference type="GO" id="GO:0003677">
    <property type="term" value="F:DNA binding"/>
    <property type="evidence" value="ECO:0007669"/>
    <property type="project" value="InterPro"/>
</dbReference>
<dbReference type="InterPro" id="IPR010982">
    <property type="entry name" value="Lambda_DNA-bd_dom_sf"/>
</dbReference>
<evidence type="ECO:0000259" key="1">
    <source>
        <dbReference type="PROSITE" id="PS50943"/>
    </source>
</evidence>
<dbReference type="SUPFAM" id="SSF47413">
    <property type="entry name" value="lambda repressor-like DNA-binding domains"/>
    <property type="match status" value="1"/>
</dbReference>
<accession>A0AA34RYG0</accession>
<dbReference type="InterPro" id="IPR001387">
    <property type="entry name" value="Cro/C1-type_HTH"/>
</dbReference>
<dbReference type="SMART" id="SM00530">
    <property type="entry name" value="HTH_XRE"/>
    <property type="match status" value="1"/>
</dbReference>
<name>A0AA34RYG0_PSEPU</name>
<dbReference type="PROSITE" id="PS50943">
    <property type="entry name" value="HTH_CROC1"/>
    <property type="match status" value="1"/>
</dbReference>
<gene>
    <name evidence="2" type="ORF">RPPX_22035</name>
</gene>
<dbReference type="CDD" id="cd00093">
    <property type="entry name" value="HTH_XRE"/>
    <property type="match status" value="1"/>
</dbReference>
<reference evidence="2 3" key="2">
    <citation type="submission" date="2014-11" db="EMBL/GenBank/DDBJ databases">
        <title>Draft genome sequence of the solvent-tolerant Pseudomonas putida S12 including megaplasmid pTTS12.</title>
        <authorList>
            <person name="Wierckx N."/>
            <person name="Nijkamp J."/>
            <person name="Ballerstedt H."/>
            <person name="Siezen R.J."/>
            <person name="Wels M."/>
            <person name="de Ridder D."/>
            <person name="de Winde J.H."/>
            <person name="Ruijssenaars H.J."/>
        </authorList>
    </citation>
    <scope>NUCLEOTIDE SEQUENCE [LARGE SCALE GENOMIC DNA]</scope>
    <source>
        <strain evidence="2 3">S12</strain>
    </source>
</reference>
<protein>
    <submittedName>
        <fullName evidence="2">Cro/Cl family transcriptional regulator</fullName>
    </submittedName>
</protein>
<dbReference type="EMBL" id="CP009974">
    <property type="protein sequence ID" value="AJA15901.1"/>
    <property type="molecule type" value="Genomic_DNA"/>
</dbReference>
<evidence type="ECO:0000313" key="2">
    <source>
        <dbReference type="EMBL" id="AJA15901.1"/>
    </source>
</evidence>
<proteinExistence type="predicted"/>
<feature type="domain" description="HTH cro/C1-type" evidence="1">
    <location>
        <begin position="11"/>
        <end position="63"/>
    </location>
</feature>